<name>A0ABM6WQV3_9RHOB</name>
<dbReference type="InterPro" id="IPR011109">
    <property type="entry name" value="DNA_bind_recombinase_dom"/>
</dbReference>
<dbReference type="SUPFAM" id="SSF53041">
    <property type="entry name" value="Resolvase-like"/>
    <property type="match status" value="1"/>
</dbReference>
<evidence type="ECO:0000259" key="6">
    <source>
        <dbReference type="PROSITE" id="PS51736"/>
    </source>
</evidence>
<dbReference type="InterPro" id="IPR006119">
    <property type="entry name" value="Resolv_N"/>
</dbReference>
<evidence type="ECO:0000256" key="1">
    <source>
        <dbReference type="ARBA" id="ARBA00022908"/>
    </source>
</evidence>
<evidence type="ECO:0000313" key="10">
    <source>
        <dbReference type="Proteomes" id="UP000249922"/>
    </source>
</evidence>
<dbReference type="Pfam" id="PF00239">
    <property type="entry name" value="Resolvase"/>
    <property type="match status" value="1"/>
</dbReference>
<proteinExistence type="predicted"/>
<keyword evidence="2" id="KW-0238">DNA-binding</keyword>
<feature type="coiled-coil region" evidence="5">
    <location>
        <begin position="377"/>
        <end position="434"/>
    </location>
</feature>
<dbReference type="EMBL" id="CP030239">
    <property type="protein sequence ID" value="AWX92644.1"/>
    <property type="molecule type" value="Genomic_DNA"/>
</dbReference>
<evidence type="ECO:0000313" key="9">
    <source>
        <dbReference type="EMBL" id="AWX92972.1"/>
    </source>
</evidence>
<keyword evidence="10" id="KW-1185">Reference proteome</keyword>
<dbReference type="InterPro" id="IPR036162">
    <property type="entry name" value="Resolvase-like_N_sf"/>
</dbReference>
<dbReference type="PROSITE" id="PS51737">
    <property type="entry name" value="RECOMBINASE_DNA_BIND"/>
    <property type="match status" value="1"/>
</dbReference>
<dbReference type="Gene3D" id="3.90.1750.20">
    <property type="entry name" value="Putative Large Serine Recombinase, Chain B, Domain 2"/>
    <property type="match status" value="1"/>
</dbReference>
<keyword evidence="3" id="KW-0233">DNA recombination</keyword>
<dbReference type="PANTHER" id="PTHR30461">
    <property type="entry name" value="DNA-INVERTASE FROM LAMBDOID PROPHAGE"/>
    <property type="match status" value="1"/>
</dbReference>
<dbReference type="InterPro" id="IPR006118">
    <property type="entry name" value="Recombinase_CS"/>
</dbReference>
<dbReference type="Proteomes" id="UP000249922">
    <property type="component" value="Chromosome"/>
</dbReference>
<evidence type="ECO:0000256" key="5">
    <source>
        <dbReference type="SAM" id="Coils"/>
    </source>
</evidence>
<keyword evidence="5" id="KW-0175">Coiled coil</keyword>
<keyword evidence="1" id="KW-0229">DNA integration</keyword>
<dbReference type="Pfam" id="PF07508">
    <property type="entry name" value="Recombinase"/>
    <property type="match status" value="1"/>
</dbReference>
<dbReference type="EMBL" id="CP030239">
    <property type="protein sequence ID" value="AWX92972.1"/>
    <property type="molecule type" value="Genomic_DNA"/>
</dbReference>
<dbReference type="PROSITE" id="PS51736">
    <property type="entry name" value="RECOMBINASES_3"/>
    <property type="match status" value="1"/>
</dbReference>
<dbReference type="Gene3D" id="3.40.50.1390">
    <property type="entry name" value="Resolvase, N-terminal catalytic domain"/>
    <property type="match status" value="1"/>
</dbReference>
<evidence type="ECO:0000259" key="7">
    <source>
        <dbReference type="PROSITE" id="PS51737"/>
    </source>
</evidence>
<evidence type="ECO:0000256" key="2">
    <source>
        <dbReference type="ARBA" id="ARBA00023125"/>
    </source>
</evidence>
<protein>
    <submittedName>
        <fullName evidence="9">Resolvase</fullName>
    </submittedName>
</protein>
<feature type="domain" description="Resolvase/invertase-type recombinase catalytic" evidence="6">
    <location>
        <begin position="13"/>
        <end position="162"/>
    </location>
</feature>
<dbReference type="Pfam" id="PF13408">
    <property type="entry name" value="Zn_ribbon_recom"/>
    <property type="match status" value="1"/>
</dbReference>
<dbReference type="PROSITE" id="PS00397">
    <property type="entry name" value="RECOMBINASES_1"/>
    <property type="match status" value="1"/>
</dbReference>
<dbReference type="CDD" id="cd00338">
    <property type="entry name" value="Ser_Recombinase"/>
    <property type="match status" value="1"/>
</dbReference>
<evidence type="ECO:0000256" key="4">
    <source>
        <dbReference type="PROSITE-ProRule" id="PRU10137"/>
    </source>
</evidence>
<organism evidence="9 10">
    <name type="scientific">Paracoccus mutanolyticus</name>
    <dbReference type="NCBI Taxonomy" id="1499308"/>
    <lineage>
        <taxon>Bacteria</taxon>
        <taxon>Pseudomonadati</taxon>
        <taxon>Pseudomonadota</taxon>
        <taxon>Alphaproteobacteria</taxon>
        <taxon>Rhodobacterales</taxon>
        <taxon>Paracoccaceae</taxon>
        <taxon>Paracoccus</taxon>
    </lineage>
</organism>
<dbReference type="SMART" id="SM00857">
    <property type="entry name" value="Resolvase"/>
    <property type="match status" value="1"/>
</dbReference>
<sequence length="459" mass="52145">MNTHSTPPLEPLTALIYCRVSSTKQKLEGSGLASQEHRCRQYADGKGYAVEAVFPDDSSGGGDFMKRPGMRAMLAYLDAQKGTPYVVIFDDLKRFARDTEFHIKLRREFAQRGARIECLNFNLEDTPEGRFIETIIAAQGQLEREQNRRQVVQKMKARVEKGYYVFHPPVGYRYARNCEHGKLLVPDEPVASIVREVLQGFASGRFTSQSEVMRFLEAKPEFLKSRQTGEVRLTTVRELLARPTYAGYVEAPNWGISLRKGFHEPLIDLATHERIQARLRGSAVAPARKDINEDFPLRGFVLCDDCDQPMTSCWSKGRNKHYAYYLCDTPNCASHRRSIPRADIEDGAEAILRCMRPARQFFALARAMFTDIWNARQAEAQRARAALSDQIRDIEKQIEGLLDRIMEGASPTVAAAYEQRIEKLERRKLVLADQAVNAAPPEDRLEELIEPALTFLSNL</sequence>
<dbReference type="InterPro" id="IPR038109">
    <property type="entry name" value="DNA_bind_recomb_sf"/>
</dbReference>
<feature type="domain" description="Recombinase" evidence="7">
    <location>
        <begin position="169"/>
        <end position="285"/>
    </location>
</feature>
<reference evidence="9 10" key="1">
    <citation type="submission" date="2018-06" db="EMBL/GenBank/DDBJ databases">
        <title>Complete genome sequence of Paracoccus mutanolyticus strain RSP-02 isolated from cellulosic waste.</title>
        <authorList>
            <person name="Amrutha R.N."/>
            <person name="Shrivastav A."/>
            <person name="Buddana S.K."/>
            <person name="Deshpande U."/>
            <person name="Prakasham R.S."/>
        </authorList>
    </citation>
    <scope>NUCLEOTIDE SEQUENCE [LARGE SCALE GENOMIC DNA]</scope>
    <source>
        <strain evidence="9 10">RSP-02</strain>
    </source>
</reference>
<evidence type="ECO:0000313" key="8">
    <source>
        <dbReference type="EMBL" id="AWX92644.1"/>
    </source>
</evidence>
<gene>
    <name evidence="8" type="ORF">DPM13_04015</name>
    <name evidence="9" type="ORF">DPM13_06940</name>
</gene>
<dbReference type="PANTHER" id="PTHR30461:SF23">
    <property type="entry name" value="DNA RECOMBINASE-RELATED"/>
    <property type="match status" value="1"/>
</dbReference>
<evidence type="ECO:0000256" key="3">
    <source>
        <dbReference type="ARBA" id="ARBA00023172"/>
    </source>
</evidence>
<dbReference type="InterPro" id="IPR025827">
    <property type="entry name" value="Zn_ribbon_recom_dom"/>
</dbReference>
<accession>A0ABM6WQV3</accession>
<dbReference type="RefSeq" id="WP_112887499.1">
    <property type="nucleotide sequence ID" value="NZ_CP030239.1"/>
</dbReference>
<feature type="active site" description="O-(5'-phospho-DNA)-serine intermediate" evidence="4">
    <location>
        <position position="21"/>
    </location>
</feature>
<dbReference type="InterPro" id="IPR050639">
    <property type="entry name" value="SSR_resolvase"/>
</dbReference>